<reference evidence="15 16" key="1">
    <citation type="journal article" date="2018" name="Sci. Rep.">
        <title>A novel species of the marine cyanobacterium Acaryochloris with a unique pigment content and lifestyle.</title>
        <authorList>
            <person name="Partensky F."/>
            <person name="Six C."/>
            <person name="Ratin M."/>
            <person name="Garczarek L."/>
            <person name="Vaulot D."/>
            <person name="Probert I."/>
            <person name="Calteau A."/>
            <person name="Gourvil P."/>
            <person name="Marie D."/>
            <person name="Grebert T."/>
            <person name="Bouchier C."/>
            <person name="Le Panse S."/>
            <person name="Gachenot M."/>
            <person name="Rodriguez F."/>
            <person name="Garrido J.L."/>
        </authorList>
    </citation>
    <scope>NUCLEOTIDE SEQUENCE [LARGE SCALE GENOMIC DNA]</scope>
    <source>
        <strain evidence="15 16">RCC1774</strain>
    </source>
</reference>
<dbReference type="SUPFAM" id="SSF56731">
    <property type="entry name" value="DNA primase core"/>
    <property type="match status" value="1"/>
</dbReference>
<proteinExistence type="inferred from homology"/>
<dbReference type="Pfam" id="PF08275">
    <property type="entry name" value="DNAG_N"/>
    <property type="match status" value="1"/>
</dbReference>
<evidence type="ECO:0000256" key="5">
    <source>
        <dbReference type="ARBA" id="ARBA00022705"/>
    </source>
</evidence>
<keyword evidence="1 12" id="KW-0240">DNA-directed RNA polymerase</keyword>
<keyword evidence="3 12" id="KW-0808">Transferase</keyword>
<dbReference type="InterPro" id="IPR013264">
    <property type="entry name" value="DNAG_N"/>
</dbReference>
<dbReference type="EMBL" id="PQWO01000022">
    <property type="protein sequence ID" value="PZD71101.1"/>
    <property type="molecule type" value="Genomic_DNA"/>
</dbReference>
<comment type="cofactor">
    <cofactor evidence="12 13">
        <name>Zn(2+)</name>
        <dbReference type="ChEBI" id="CHEBI:29105"/>
    </cofactor>
    <text evidence="12 13">Binds 1 zinc ion per monomer.</text>
</comment>
<evidence type="ECO:0000256" key="1">
    <source>
        <dbReference type="ARBA" id="ARBA00022478"/>
    </source>
</evidence>
<dbReference type="EC" id="2.7.7.101" evidence="12"/>
<dbReference type="RefSeq" id="WP_110988424.1">
    <property type="nucleotide sequence ID" value="NZ_CAWNWM010000022.1"/>
</dbReference>
<dbReference type="GO" id="GO:0000428">
    <property type="term" value="C:DNA-directed RNA polymerase complex"/>
    <property type="evidence" value="ECO:0007669"/>
    <property type="project" value="UniProtKB-KW"/>
</dbReference>
<feature type="domain" description="Toprim" evidence="14">
    <location>
        <begin position="265"/>
        <end position="350"/>
    </location>
</feature>
<evidence type="ECO:0000256" key="13">
    <source>
        <dbReference type="PIRSR" id="PIRSR002811-1"/>
    </source>
</evidence>
<accession>A0A2W1JPD1</accession>
<dbReference type="GO" id="GO:0003677">
    <property type="term" value="F:DNA binding"/>
    <property type="evidence" value="ECO:0007669"/>
    <property type="project" value="UniProtKB-KW"/>
</dbReference>
<evidence type="ECO:0000259" key="14">
    <source>
        <dbReference type="PROSITE" id="PS50880"/>
    </source>
</evidence>
<comment type="domain">
    <text evidence="12">Contains an N-terminal zinc-binding domain, a central core domain that contains the primase activity, and a C-terminal DnaB-binding domain.</text>
</comment>
<dbReference type="Gene3D" id="3.40.1360.10">
    <property type="match status" value="1"/>
</dbReference>
<dbReference type="Pfam" id="PF10410">
    <property type="entry name" value="DnaB_bind"/>
    <property type="match status" value="1"/>
</dbReference>
<dbReference type="InterPro" id="IPR030846">
    <property type="entry name" value="DnaG_bac"/>
</dbReference>
<dbReference type="InterPro" id="IPR019475">
    <property type="entry name" value="DNA_primase_DnaB-bd"/>
</dbReference>
<evidence type="ECO:0000313" key="16">
    <source>
        <dbReference type="Proteomes" id="UP000248857"/>
    </source>
</evidence>
<keyword evidence="16" id="KW-1185">Reference proteome</keyword>
<dbReference type="InterPro" id="IPR034151">
    <property type="entry name" value="TOPRIM_DnaG_bac"/>
</dbReference>
<evidence type="ECO:0000256" key="6">
    <source>
        <dbReference type="ARBA" id="ARBA00022723"/>
    </source>
</evidence>
<dbReference type="NCBIfam" id="TIGR01391">
    <property type="entry name" value="dnaG"/>
    <property type="match status" value="1"/>
</dbReference>
<evidence type="ECO:0000256" key="12">
    <source>
        <dbReference type="HAMAP-Rule" id="MF_00974"/>
    </source>
</evidence>
<evidence type="ECO:0000256" key="4">
    <source>
        <dbReference type="ARBA" id="ARBA00022695"/>
    </source>
</evidence>
<dbReference type="FunFam" id="3.90.580.10:FF:000001">
    <property type="entry name" value="DNA primase"/>
    <property type="match status" value="1"/>
</dbReference>
<dbReference type="InterPro" id="IPR006171">
    <property type="entry name" value="TOPRIM_dom"/>
</dbReference>
<dbReference type="InterPro" id="IPR037068">
    <property type="entry name" value="DNA_primase_core_N_sf"/>
</dbReference>
<dbReference type="Pfam" id="PF01807">
    <property type="entry name" value="Zn_ribbon_DnaG"/>
    <property type="match status" value="1"/>
</dbReference>
<dbReference type="PANTHER" id="PTHR30313">
    <property type="entry name" value="DNA PRIMASE"/>
    <property type="match status" value="1"/>
</dbReference>
<keyword evidence="8 12" id="KW-0862">Zinc</keyword>
<dbReference type="Proteomes" id="UP000248857">
    <property type="component" value="Unassembled WGS sequence"/>
</dbReference>
<dbReference type="InterPro" id="IPR050219">
    <property type="entry name" value="DnaG_primase"/>
</dbReference>
<keyword evidence="9" id="KW-0460">Magnesium</keyword>
<keyword evidence="2 12" id="KW-0639">Primosome</keyword>
<evidence type="ECO:0000256" key="9">
    <source>
        <dbReference type="ARBA" id="ARBA00022842"/>
    </source>
</evidence>
<name>A0A2W1JPD1_9CYAN</name>
<dbReference type="Gene3D" id="3.90.980.10">
    <property type="entry name" value="DNA primase, catalytic core, N-terminal domain"/>
    <property type="match status" value="1"/>
</dbReference>
<dbReference type="InterPro" id="IPR036977">
    <property type="entry name" value="DNA_primase_Znf_CHC2"/>
</dbReference>
<evidence type="ECO:0000256" key="10">
    <source>
        <dbReference type="ARBA" id="ARBA00023125"/>
    </source>
</evidence>
<gene>
    <name evidence="15" type="primary">dnaG_1</name>
    <name evidence="12" type="synonym">dnaG</name>
    <name evidence="15" type="ORF">C1752_08304</name>
</gene>
<keyword evidence="5 12" id="KW-0235">DNA replication</keyword>
<keyword evidence="10 12" id="KW-0238">DNA-binding</keyword>
<comment type="catalytic activity">
    <reaction evidence="12">
        <text>ssDNA + n NTP = ssDNA/pppN(pN)n-1 hybrid + (n-1) diphosphate.</text>
        <dbReference type="EC" id="2.7.7.101"/>
    </reaction>
</comment>
<evidence type="ECO:0000313" key="15">
    <source>
        <dbReference type="EMBL" id="PZD71101.1"/>
    </source>
</evidence>
<dbReference type="Pfam" id="PF13155">
    <property type="entry name" value="Toprim_2"/>
    <property type="match status" value="1"/>
</dbReference>
<evidence type="ECO:0000256" key="2">
    <source>
        <dbReference type="ARBA" id="ARBA00022515"/>
    </source>
</evidence>
<dbReference type="FunFam" id="3.40.1360.10:FF:000002">
    <property type="entry name" value="DNA primase"/>
    <property type="match status" value="1"/>
</dbReference>
<dbReference type="SMART" id="SM00493">
    <property type="entry name" value="TOPRIM"/>
    <property type="match status" value="1"/>
</dbReference>
<dbReference type="PROSITE" id="PS50880">
    <property type="entry name" value="TOPRIM"/>
    <property type="match status" value="1"/>
</dbReference>
<comment type="function">
    <text evidence="12">RNA polymerase that catalyzes the synthesis of short RNA molecules used as primers for DNA polymerase during DNA replication.</text>
</comment>
<evidence type="ECO:0000256" key="3">
    <source>
        <dbReference type="ARBA" id="ARBA00022679"/>
    </source>
</evidence>
<comment type="subunit">
    <text evidence="12">Monomer. Interacts with DnaB.</text>
</comment>
<dbReference type="AlphaFoldDB" id="A0A2W1JPD1"/>
<dbReference type="HAMAP" id="MF_00974">
    <property type="entry name" value="DNA_primase_DnaG"/>
    <property type="match status" value="1"/>
</dbReference>
<keyword evidence="4 12" id="KW-0548">Nucleotidyltransferase</keyword>
<keyword evidence="7 12" id="KW-0863">Zinc-finger</keyword>
<keyword evidence="11 12" id="KW-0804">Transcription</keyword>
<dbReference type="GO" id="GO:0008270">
    <property type="term" value="F:zinc ion binding"/>
    <property type="evidence" value="ECO:0007669"/>
    <property type="project" value="UniProtKB-UniRule"/>
</dbReference>
<evidence type="ECO:0000256" key="8">
    <source>
        <dbReference type="ARBA" id="ARBA00022833"/>
    </source>
</evidence>
<comment type="caution">
    <text evidence="15">The sequence shown here is derived from an EMBL/GenBank/DDBJ whole genome shotgun (WGS) entry which is preliminary data.</text>
</comment>
<sequence length="693" mass="79502">MDIPRIHPDTIEQVRQSADITDVVSEHVVLRKQGRNLVGCCPFHDEKTPSFSVSPEKQFYYCFGCGAGGNAFKFLMELEKRSFAEVVLGLAQRYDVPVQTLAKAEKQQLDRKLSLREQLYEILAIACSFYEHTLRQPQGQFALSYARQTRQLSEETIQQFQMGYAPAEWQGLYQHLVGDKKFPEALVEQAGLIVPRKSGEGYYDRFRDRLMIPIHDHQSRVVGFGSRTLTGEEPKYLNSPETELFNKGKLLFGLDKARKTIVKDDRAIVVEGYFDVIALHAAGITNAVASMGTAISEHQVKQLLRYTDSKRIVLNFDADAAGGKAAERAISEVEALAYRGDVQLRVLNLPNGKDADEFLLQASREDYNQLVEAAPLWLDWQIQRAIAGQDLQQADQFQAAIQIIVELLGKLPNAALRTHYIHNCAELLSQGESRLALQLEEALRQQVRGQRWLGRSEKWQRPADYTLREAAEAQLLRIYLHRPQQRATVREAMKDRDVEFSFSHHRFLWRQILALEEEAIQANPEHYASHPGVTPIPESLDLIAAVQDLCTTFTDELKQIYHLIQLNEKTELDLLRPNLSIRAASAGLERIACEKRCRHLLQMWESALKSAKRELKGKQILNAYLQHIQQMIDDESEHAQTLLDEESYCLQELEDIRQLYYQEKRYLDKLDQQRCITMNDLTEVVIEHNLHLN</sequence>
<evidence type="ECO:0000256" key="7">
    <source>
        <dbReference type="ARBA" id="ARBA00022771"/>
    </source>
</evidence>
<dbReference type="InterPro" id="IPR006295">
    <property type="entry name" value="DNA_primase_DnaG"/>
</dbReference>
<dbReference type="FunFam" id="3.90.980.10:FF:000001">
    <property type="entry name" value="DNA primase"/>
    <property type="match status" value="1"/>
</dbReference>
<comment type="similarity">
    <text evidence="12">Belongs to the DnaG primase family.</text>
</comment>
<dbReference type="OrthoDB" id="9803773at2"/>
<dbReference type="GO" id="GO:0003899">
    <property type="term" value="F:DNA-directed RNA polymerase activity"/>
    <property type="evidence" value="ECO:0007669"/>
    <property type="project" value="UniProtKB-UniRule"/>
</dbReference>
<feature type="zinc finger region" description="CHC2-type" evidence="12 13">
    <location>
        <begin position="41"/>
        <end position="65"/>
    </location>
</feature>
<keyword evidence="6 12" id="KW-0479">Metal-binding</keyword>
<evidence type="ECO:0000256" key="11">
    <source>
        <dbReference type="ARBA" id="ARBA00023163"/>
    </source>
</evidence>
<organism evidence="15 16">
    <name type="scientific">Acaryochloris thomasi RCC1774</name>
    <dbReference type="NCBI Taxonomy" id="1764569"/>
    <lineage>
        <taxon>Bacteria</taxon>
        <taxon>Bacillati</taxon>
        <taxon>Cyanobacteriota</taxon>
        <taxon>Cyanophyceae</taxon>
        <taxon>Acaryochloridales</taxon>
        <taxon>Acaryochloridaceae</taxon>
        <taxon>Acaryochloris</taxon>
        <taxon>Acaryochloris thomasi</taxon>
    </lineage>
</organism>
<dbReference type="SUPFAM" id="SSF57783">
    <property type="entry name" value="Zinc beta-ribbon"/>
    <property type="match status" value="1"/>
</dbReference>
<dbReference type="GO" id="GO:0006269">
    <property type="term" value="P:DNA replication, synthesis of primer"/>
    <property type="evidence" value="ECO:0007669"/>
    <property type="project" value="UniProtKB-UniRule"/>
</dbReference>
<dbReference type="Gene3D" id="3.90.580.10">
    <property type="entry name" value="Zinc finger, CHC2-type domain"/>
    <property type="match status" value="1"/>
</dbReference>
<dbReference type="InterPro" id="IPR002694">
    <property type="entry name" value="Znf_CHC2"/>
</dbReference>
<dbReference type="CDD" id="cd03364">
    <property type="entry name" value="TOPRIM_DnaG_primases"/>
    <property type="match status" value="1"/>
</dbReference>
<dbReference type="GO" id="GO:1990077">
    <property type="term" value="C:primosome complex"/>
    <property type="evidence" value="ECO:0007669"/>
    <property type="project" value="UniProtKB-KW"/>
</dbReference>
<dbReference type="GO" id="GO:0005737">
    <property type="term" value="C:cytoplasm"/>
    <property type="evidence" value="ECO:0007669"/>
    <property type="project" value="TreeGrafter"/>
</dbReference>
<dbReference type="SMART" id="SM00400">
    <property type="entry name" value="ZnF_CHCC"/>
    <property type="match status" value="1"/>
</dbReference>
<dbReference type="PANTHER" id="PTHR30313:SF2">
    <property type="entry name" value="DNA PRIMASE"/>
    <property type="match status" value="1"/>
</dbReference>
<protein>
    <recommendedName>
        <fullName evidence="12">DNA primase</fullName>
        <ecNumber evidence="12">2.7.7.101</ecNumber>
    </recommendedName>
</protein>